<organism evidence="3 4">
    <name type="scientific">Candidatus Wallbacteria bacterium HGW-Wallbacteria-1</name>
    <dbReference type="NCBI Taxonomy" id="2013854"/>
    <lineage>
        <taxon>Bacteria</taxon>
        <taxon>Candidatus Walliibacteriota</taxon>
    </lineage>
</organism>
<gene>
    <name evidence="3" type="ORF">CVV64_13735</name>
</gene>
<feature type="region of interest" description="Disordered" evidence="1">
    <location>
        <begin position="54"/>
        <end position="137"/>
    </location>
</feature>
<protein>
    <submittedName>
        <fullName evidence="3">Uncharacterized protein</fullName>
    </submittedName>
</protein>
<evidence type="ECO:0000313" key="3">
    <source>
        <dbReference type="EMBL" id="PKK89473.1"/>
    </source>
</evidence>
<reference evidence="3 4" key="1">
    <citation type="journal article" date="2017" name="ISME J.">
        <title>Potential for microbial H2 and metal transformations associated with novel bacteria and archaea in deep terrestrial subsurface sediments.</title>
        <authorList>
            <person name="Hernsdorf A.W."/>
            <person name="Amano Y."/>
            <person name="Miyakawa K."/>
            <person name="Ise K."/>
            <person name="Suzuki Y."/>
            <person name="Anantharaman K."/>
            <person name="Probst A."/>
            <person name="Burstein D."/>
            <person name="Thomas B.C."/>
            <person name="Banfield J.F."/>
        </authorList>
    </citation>
    <scope>NUCLEOTIDE SEQUENCE [LARGE SCALE GENOMIC DNA]</scope>
    <source>
        <strain evidence="3">HGW-Wallbacteria-1</strain>
    </source>
</reference>
<evidence type="ECO:0000313" key="4">
    <source>
        <dbReference type="Proteomes" id="UP000233256"/>
    </source>
</evidence>
<dbReference type="Proteomes" id="UP000233256">
    <property type="component" value="Unassembled WGS sequence"/>
</dbReference>
<proteinExistence type="predicted"/>
<keyword evidence="2" id="KW-1133">Transmembrane helix</keyword>
<keyword evidence="2" id="KW-0812">Transmembrane</keyword>
<accession>A0A2N1PMA8</accession>
<keyword evidence="2" id="KW-0472">Membrane</keyword>
<feature type="compositionally biased region" description="Polar residues" evidence="1">
    <location>
        <begin position="123"/>
        <end position="137"/>
    </location>
</feature>
<name>A0A2N1PMA8_9BACT</name>
<evidence type="ECO:0000256" key="2">
    <source>
        <dbReference type="SAM" id="Phobius"/>
    </source>
</evidence>
<dbReference type="EMBL" id="PGXC01000016">
    <property type="protein sequence ID" value="PKK89473.1"/>
    <property type="molecule type" value="Genomic_DNA"/>
</dbReference>
<feature type="transmembrane region" description="Helical" evidence="2">
    <location>
        <begin position="12"/>
        <end position="32"/>
    </location>
</feature>
<evidence type="ECO:0000256" key="1">
    <source>
        <dbReference type="SAM" id="MobiDB-lite"/>
    </source>
</evidence>
<dbReference type="AlphaFoldDB" id="A0A2N1PMA8"/>
<feature type="compositionally biased region" description="Low complexity" evidence="1">
    <location>
        <begin position="55"/>
        <end position="84"/>
    </location>
</feature>
<sequence length="291" mass="31874">MSAIIRAQGFRSFHISLMSIPVIFLMFAFILINAEPSRAGIDFASKMKALRARMNTPETTTTESSSSEISGSNNQSGNGSASSSDSEKSTVNPPVPPEVKPHITPAEPKNRDKTVKRIKKNRTASSSGPNPFMTKTDTAYTPLATRKGWRSESDTVHKYRIQVPRKWQAGFLMDGNDRVRTFVSPDNNVSVRVRTFATGQGVTTDLMRQAFQQYSLGGGQLLYNETGVLGGVPASLGVYSGAFNNIPVTVVALFTMRSGIGYIVWSMVPQNLFQARSDEIDSVLATFEYLK</sequence>
<comment type="caution">
    <text evidence="3">The sequence shown here is derived from an EMBL/GenBank/DDBJ whole genome shotgun (WGS) entry which is preliminary data.</text>
</comment>